<dbReference type="SMART" id="SM00406">
    <property type="entry name" value="IGv"/>
    <property type="match status" value="1"/>
</dbReference>
<name>A0A3P9HUZ6_ORYLA</name>
<evidence type="ECO:0000259" key="6">
    <source>
        <dbReference type="SMART" id="SM00406"/>
    </source>
</evidence>
<keyword evidence="2" id="KW-0391">Immunity</keyword>
<organism evidence="7 8">
    <name type="scientific">Oryzias latipes</name>
    <name type="common">Japanese rice fish</name>
    <name type="synonym">Japanese killifish</name>
    <dbReference type="NCBI Taxonomy" id="8090"/>
    <lineage>
        <taxon>Eukaryota</taxon>
        <taxon>Metazoa</taxon>
        <taxon>Chordata</taxon>
        <taxon>Craniata</taxon>
        <taxon>Vertebrata</taxon>
        <taxon>Euteleostomi</taxon>
        <taxon>Actinopterygii</taxon>
        <taxon>Neopterygii</taxon>
        <taxon>Teleostei</taxon>
        <taxon>Neoteleostei</taxon>
        <taxon>Acanthomorphata</taxon>
        <taxon>Ovalentaria</taxon>
        <taxon>Atherinomorphae</taxon>
        <taxon>Beloniformes</taxon>
        <taxon>Adrianichthyidae</taxon>
        <taxon>Oryziinae</taxon>
        <taxon>Oryzias</taxon>
    </lineage>
</organism>
<reference key="1">
    <citation type="journal article" date="2007" name="Nature">
        <title>The medaka draft genome and insights into vertebrate genome evolution.</title>
        <authorList>
            <person name="Kasahara M."/>
            <person name="Naruse K."/>
            <person name="Sasaki S."/>
            <person name="Nakatani Y."/>
            <person name="Qu W."/>
            <person name="Ahsan B."/>
            <person name="Yamada T."/>
            <person name="Nagayasu Y."/>
            <person name="Doi K."/>
            <person name="Kasai Y."/>
            <person name="Jindo T."/>
            <person name="Kobayashi D."/>
            <person name="Shimada A."/>
            <person name="Toyoda A."/>
            <person name="Kuroki Y."/>
            <person name="Fujiyama A."/>
            <person name="Sasaki T."/>
            <person name="Shimizu A."/>
            <person name="Asakawa S."/>
            <person name="Shimizu N."/>
            <person name="Hashimoto S."/>
            <person name="Yang J."/>
            <person name="Lee Y."/>
            <person name="Matsushima K."/>
            <person name="Sugano S."/>
            <person name="Sakaizumi M."/>
            <person name="Narita T."/>
            <person name="Ohishi K."/>
            <person name="Haga S."/>
            <person name="Ohta F."/>
            <person name="Nomoto H."/>
            <person name="Nogata K."/>
            <person name="Morishita T."/>
            <person name="Endo T."/>
            <person name="Shin-I T."/>
            <person name="Takeda H."/>
            <person name="Morishita S."/>
            <person name="Kohara Y."/>
        </authorList>
    </citation>
    <scope>NUCLEOTIDE SEQUENCE [LARGE SCALE GENOMIC DNA]</scope>
    <source>
        <strain>Hd-rR</strain>
    </source>
</reference>
<keyword evidence="1" id="KW-0732">Signal</keyword>
<dbReference type="SUPFAM" id="SSF48726">
    <property type="entry name" value="Immunoglobulin"/>
    <property type="match status" value="1"/>
</dbReference>
<dbReference type="InterPro" id="IPR051287">
    <property type="entry name" value="TCR_variable_region"/>
</dbReference>
<proteinExistence type="predicted"/>
<feature type="compositionally biased region" description="Low complexity" evidence="5">
    <location>
        <begin position="26"/>
        <end position="37"/>
    </location>
</feature>
<evidence type="ECO:0000256" key="2">
    <source>
        <dbReference type="ARBA" id="ARBA00023130"/>
    </source>
</evidence>
<evidence type="ECO:0000256" key="3">
    <source>
        <dbReference type="ARBA" id="ARBA00023170"/>
    </source>
</evidence>
<evidence type="ECO:0000256" key="1">
    <source>
        <dbReference type="ARBA" id="ARBA00022729"/>
    </source>
</evidence>
<dbReference type="GO" id="GO:0002250">
    <property type="term" value="P:adaptive immune response"/>
    <property type="evidence" value="ECO:0007669"/>
    <property type="project" value="UniProtKB-KW"/>
</dbReference>
<dbReference type="PANTHER" id="PTHR19367">
    <property type="entry name" value="T-CELL RECEPTOR ALPHA CHAIN V REGION"/>
    <property type="match status" value="1"/>
</dbReference>
<dbReference type="InterPro" id="IPR013783">
    <property type="entry name" value="Ig-like_fold"/>
</dbReference>
<dbReference type="Gene3D" id="2.60.40.10">
    <property type="entry name" value="Immunoglobulins"/>
    <property type="match status" value="1"/>
</dbReference>
<evidence type="ECO:0000313" key="7">
    <source>
        <dbReference type="Ensembl" id="ENSORLP00015011592.1"/>
    </source>
</evidence>
<reference evidence="7" key="4">
    <citation type="submission" date="2025-09" db="UniProtKB">
        <authorList>
            <consortium name="Ensembl"/>
        </authorList>
    </citation>
    <scope>IDENTIFICATION</scope>
    <source>
        <strain evidence="7">HSOK</strain>
    </source>
</reference>
<evidence type="ECO:0000313" key="8">
    <source>
        <dbReference type="Proteomes" id="UP000265200"/>
    </source>
</evidence>
<dbReference type="Ensembl" id="ENSORLT00015019042.1">
    <property type="protein sequence ID" value="ENSORLP00015011592.1"/>
    <property type="gene ID" value="ENSORLG00015012417.1"/>
</dbReference>
<feature type="region of interest" description="Disordered" evidence="5">
    <location>
        <begin position="7"/>
        <end position="42"/>
    </location>
</feature>
<keyword evidence="2" id="KW-1064">Adaptive immunity</keyword>
<dbReference type="InterPro" id="IPR036179">
    <property type="entry name" value="Ig-like_dom_sf"/>
</dbReference>
<reference evidence="7 8" key="2">
    <citation type="submission" date="2017-04" db="EMBL/GenBank/DDBJ databases">
        <title>CpG methylation of centromeres and impact of large insertions on vertebrate speciation.</title>
        <authorList>
            <person name="Ichikawa K."/>
            <person name="Yoshimura J."/>
            <person name="Morishita S."/>
        </authorList>
    </citation>
    <scope>NUCLEOTIDE SEQUENCE</scope>
    <source>
        <strain evidence="7 8">HSOK</strain>
    </source>
</reference>
<dbReference type="PANTHER" id="PTHR19367:SF18">
    <property type="entry name" value="T CELL RECEPTOR ALPHA VARIABLE 16"/>
    <property type="match status" value="1"/>
</dbReference>
<evidence type="ECO:0000256" key="4">
    <source>
        <dbReference type="ARBA" id="ARBA00023319"/>
    </source>
</evidence>
<keyword evidence="4" id="KW-0393">Immunoglobulin domain</keyword>
<dbReference type="InterPro" id="IPR013106">
    <property type="entry name" value="Ig_V-set"/>
</dbReference>
<sequence length="138" mass="15614">LKWMVECGKKEGECPAIPTPRPPPQRQRQPESPQQFQHTTQHSLLEGTSVILSYKYPKLSTGDYFFWYQQFPGKPLEFMISHSSSGAKGNDKVNRLKIQVENKQIDLQITSAAVTDSAVYYCAVEPTVTGNNTTMYNI</sequence>
<reference evidence="7" key="3">
    <citation type="submission" date="2025-08" db="UniProtKB">
        <authorList>
            <consortium name="Ensembl"/>
        </authorList>
    </citation>
    <scope>IDENTIFICATION</scope>
    <source>
        <strain evidence="7">HSOK</strain>
    </source>
</reference>
<protein>
    <recommendedName>
        <fullName evidence="6">Immunoglobulin V-set domain-containing protein</fullName>
    </recommendedName>
</protein>
<dbReference type="Proteomes" id="UP000265200">
    <property type="component" value="Chromosome 17"/>
</dbReference>
<dbReference type="Pfam" id="PF07686">
    <property type="entry name" value="V-set"/>
    <property type="match status" value="1"/>
</dbReference>
<feature type="domain" description="Immunoglobulin V-set" evidence="6">
    <location>
        <begin position="49"/>
        <end position="124"/>
    </location>
</feature>
<keyword evidence="3" id="KW-0675">Receptor</keyword>
<evidence type="ECO:0000256" key="5">
    <source>
        <dbReference type="SAM" id="MobiDB-lite"/>
    </source>
</evidence>
<dbReference type="AlphaFoldDB" id="A0A3P9HUZ6"/>
<accession>A0A3P9HUZ6</accession>